<organism evidence="2 3">
    <name type="scientific">Paramarasmius palmivorus</name>
    <dbReference type="NCBI Taxonomy" id="297713"/>
    <lineage>
        <taxon>Eukaryota</taxon>
        <taxon>Fungi</taxon>
        <taxon>Dikarya</taxon>
        <taxon>Basidiomycota</taxon>
        <taxon>Agaricomycotina</taxon>
        <taxon>Agaricomycetes</taxon>
        <taxon>Agaricomycetidae</taxon>
        <taxon>Agaricales</taxon>
        <taxon>Marasmiineae</taxon>
        <taxon>Marasmiaceae</taxon>
        <taxon>Paramarasmius</taxon>
    </lineage>
</organism>
<proteinExistence type="predicted"/>
<evidence type="ECO:0000313" key="3">
    <source>
        <dbReference type="Proteomes" id="UP001383192"/>
    </source>
</evidence>
<accession>A0AAW0D6E8</accession>
<sequence>MKKISRAWKKLKNHRDKPECPQTPQNRDLAEPQPIPSNSLIPAPHTSTPVGSNSHVDELMDLPVTIQPIPPTHSAYVTKPEQTPGTPDTIESSTHSIDSQSEPSDDIKPFTLLSAYRPFLEAKGVLLMTPHTRQTFPTTSSTPVSHYPFLHEVARSRVYRDHLHDKPSGILEVPTELLVEERGASNRQYGISGRKENRLNRSHRHDGEAEQLEQYLARLEQERRKMRSALMQQELVLSRLERELDRKDGQLRMCKEKLNASTKQKRDAISRALVSEFKIDCLEAEKHRLERKVHRLEQTLENRSPLKAFLSLWSFLHILICLIDIVRSKWLRGKKFREH</sequence>
<dbReference type="EMBL" id="JAYKXP010000022">
    <property type="protein sequence ID" value="KAK7045971.1"/>
    <property type="molecule type" value="Genomic_DNA"/>
</dbReference>
<evidence type="ECO:0000256" key="1">
    <source>
        <dbReference type="SAM" id="MobiDB-lite"/>
    </source>
</evidence>
<gene>
    <name evidence="2" type="ORF">VNI00_006966</name>
</gene>
<feature type="region of interest" description="Disordered" evidence="1">
    <location>
        <begin position="188"/>
        <end position="207"/>
    </location>
</feature>
<comment type="caution">
    <text evidence="2">The sequence shown here is derived from an EMBL/GenBank/DDBJ whole genome shotgun (WGS) entry which is preliminary data.</text>
</comment>
<keyword evidence="3" id="KW-1185">Reference proteome</keyword>
<feature type="region of interest" description="Disordered" evidence="1">
    <location>
        <begin position="1"/>
        <end position="106"/>
    </location>
</feature>
<reference evidence="2 3" key="1">
    <citation type="submission" date="2024-01" db="EMBL/GenBank/DDBJ databases">
        <title>A draft genome for a cacao thread blight-causing isolate of Paramarasmius palmivorus.</title>
        <authorList>
            <person name="Baruah I.K."/>
            <person name="Bukari Y."/>
            <person name="Amoako-Attah I."/>
            <person name="Meinhardt L.W."/>
            <person name="Bailey B.A."/>
            <person name="Cohen S.P."/>
        </authorList>
    </citation>
    <scope>NUCLEOTIDE SEQUENCE [LARGE SCALE GENOMIC DNA]</scope>
    <source>
        <strain evidence="2 3">GH-12</strain>
    </source>
</reference>
<feature type="compositionally biased region" description="Polar residues" evidence="1">
    <location>
        <begin position="80"/>
        <end position="102"/>
    </location>
</feature>
<protein>
    <submittedName>
        <fullName evidence="2">Uncharacterized protein</fullName>
    </submittedName>
</protein>
<evidence type="ECO:0000313" key="2">
    <source>
        <dbReference type="EMBL" id="KAK7045971.1"/>
    </source>
</evidence>
<name>A0AAW0D6E8_9AGAR</name>
<feature type="compositionally biased region" description="Polar residues" evidence="1">
    <location>
        <begin position="36"/>
        <end position="54"/>
    </location>
</feature>
<feature type="compositionally biased region" description="Basic residues" evidence="1">
    <location>
        <begin position="1"/>
        <end position="15"/>
    </location>
</feature>
<dbReference type="Proteomes" id="UP001383192">
    <property type="component" value="Unassembled WGS sequence"/>
</dbReference>
<dbReference type="AlphaFoldDB" id="A0AAW0D6E8"/>